<dbReference type="RefSeq" id="WP_012872142.1">
    <property type="nucleotide sequence ID" value="NC_013523.1"/>
</dbReference>
<reference evidence="2 3" key="2">
    <citation type="journal article" date="2010" name="Stand. Genomic Sci.">
        <title>Complete genome sequence of Desulfohalobium retbaense type strain (HR(100)).</title>
        <authorList>
            <person name="Spring S."/>
            <person name="Nolan M."/>
            <person name="Lapidus A."/>
            <person name="Glavina Del Rio T."/>
            <person name="Copeland A."/>
            <person name="Tice H."/>
            <person name="Cheng J.F."/>
            <person name="Lucas S."/>
            <person name="Land M."/>
            <person name="Chen F."/>
            <person name="Bruce D."/>
            <person name="Goodwin L."/>
            <person name="Pitluck S."/>
            <person name="Ivanova N."/>
            <person name="Mavromatis K."/>
            <person name="Mikhailova N."/>
            <person name="Pati A."/>
            <person name="Chen A."/>
            <person name="Palaniappan K."/>
            <person name="Hauser L."/>
            <person name="Chang Y.J."/>
            <person name="Jeffries C.D."/>
            <person name="Munk C."/>
            <person name="Kiss H."/>
            <person name="Chain P."/>
            <person name="Han C."/>
            <person name="Brettin T."/>
            <person name="Detter J.C."/>
            <person name="Schuler E."/>
            <person name="Goker M."/>
            <person name="Rohde M."/>
            <person name="Bristow J."/>
            <person name="Eisen J.A."/>
            <person name="Markowitz V."/>
            <person name="Hugenholtz P."/>
            <person name="Kyrpides N.C."/>
            <person name="Klenk H.P."/>
        </authorList>
    </citation>
    <scope>NUCLEOTIDE SEQUENCE [LARGE SCALE GENOMIC DNA]</scope>
    <source>
        <strain evidence="3">ATCC 49802 / DSM 20745 / S 6022</strain>
    </source>
</reference>
<evidence type="ECO:0000256" key="1">
    <source>
        <dbReference type="SAM" id="Phobius"/>
    </source>
</evidence>
<dbReference type="KEGG" id="sti:Sthe_1661"/>
<proteinExistence type="predicted"/>
<gene>
    <name evidence="2" type="ordered locus">Sthe_1661</name>
</gene>
<dbReference type="Proteomes" id="UP000002027">
    <property type="component" value="Chromosome 1"/>
</dbReference>
<protein>
    <recommendedName>
        <fullName evidence="4">DUF4234 domain-containing protein</fullName>
    </recommendedName>
</protein>
<dbReference type="HOGENOM" id="CLU_1440228_0_0_0"/>
<dbReference type="OrthoDB" id="10002752at2"/>
<feature type="transmembrane region" description="Helical" evidence="1">
    <location>
        <begin position="91"/>
        <end position="107"/>
    </location>
</feature>
<reference evidence="3" key="1">
    <citation type="submission" date="2009-11" db="EMBL/GenBank/DDBJ databases">
        <title>The complete chromosome 1 of Sphaerobacter thermophilus DSM 20745.</title>
        <authorList>
            <person name="Lucas S."/>
            <person name="Copeland A."/>
            <person name="Lapidus A."/>
            <person name="Glavina del Rio T."/>
            <person name="Dalin E."/>
            <person name="Tice H."/>
            <person name="Bruce D."/>
            <person name="Goodwin L."/>
            <person name="Pitluck S."/>
            <person name="Kyrpides N."/>
            <person name="Mavromatis K."/>
            <person name="Ivanova N."/>
            <person name="Mikhailova N."/>
            <person name="LaButti K.M."/>
            <person name="Clum A."/>
            <person name="Sun H.I."/>
            <person name="Brettin T."/>
            <person name="Detter J.C."/>
            <person name="Han C."/>
            <person name="Larimer F."/>
            <person name="Land M."/>
            <person name="Hauser L."/>
            <person name="Markowitz V."/>
            <person name="Cheng J.F."/>
            <person name="Hugenholtz P."/>
            <person name="Woyke T."/>
            <person name="Wu D."/>
            <person name="Steenblock K."/>
            <person name="Schneider S."/>
            <person name="Pukall R."/>
            <person name="Goeker M."/>
            <person name="Klenk H.P."/>
            <person name="Eisen J.A."/>
        </authorList>
    </citation>
    <scope>NUCLEOTIDE SEQUENCE [LARGE SCALE GENOMIC DNA]</scope>
    <source>
        <strain evidence="3">ATCC 49802 / DSM 20745 / S 6022</strain>
    </source>
</reference>
<evidence type="ECO:0000313" key="3">
    <source>
        <dbReference type="Proteomes" id="UP000002027"/>
    </source>
</evidence>
<dbReference type="InParanoid" id="D1C4C8"/>
<keyword evidence="1" id="KW-0812">Transmembrane</keyword>
<feature type="transmembrane region" description="Helical" evidence="1">
    <location>
        <begin position="12"/>
        <end position="32"/>
    </location>
</feature>
<organism evidence="2 3">
    <name type="scientific">Sphaerobacter thermophilus (strain ATCC 49802 / DSM 20745 / KCCM 41009 / NCIMB 13125 / S 6022)</name>
    <dbReference type="NCBI Taxonomy" id="479434"/>
    <lineage>
        <taxon>Bacteria</taxon>
        <taxon>Pseudomonadati</taxon>
        <taxon>Thermomicrobiota</taxon>
        <taxon>Thermomicrobia</taxon>
        <taxon>Sphaerobacterales</taxon>
        <taxon>Sphaerobacterineae</taxon>
        <taxon>Sphaerobacteraceae</taxon>
        <taxon>Sphaerobacter</taxon>
    </lineage>
</organism>
<evidence type="ECO:0008006" key="4">
    <source>
        <dbReference type="Google" id="ProtNLM"/>
    </source>
</evidence>
<accession>D1C4C8</accession>
<keyword evidence="1" id="KW-0472">Membrane</keyword>
<feature type="transmembrane region" description="Helical" evidence="1">
    <location>
        <begin position="157"/>
        <end position="178"/>
    </location>
</feature>
<dbReference type="AlphaFoldDB" id="D1C4C8"/>
<feature type="transmembrane region" description="Helical" evidence="1">
    <location>
        <begin position="52"/>
        <end position="70"/>
    </location>
</feature>
<dbReference type="EMBL" id="CP001823">
    <property type="protein sequence ID" value="ACZ39095.1"/>
    <property type="molecule type" value="Genomic_DNA"/>
</dbReference>
<evidence type="ECO:0000313" key="2">
    <source>
        <dbReference type="EMBL" id="ACZ39095.1"/>
    </source>
</evidence>
<keyword evidence="1" id="KW-1133">Transmembrane helix</keyword>
<name>D1C4C8_SPHTD</name>
<dbReference type="eggNOG" id="ENOG5030TGZ">
    <property type="taxonomic scope" value="Bacteria"/>
</dbReference>
<keyword evidence="3" id="KW-1185">Reference proteome</keyword>
<sequence length="188" mass="20652">MAAAPPESQRQRPLWAVATLSVCTLGLYLLWWIGASWAEMKRELRDEGMHPFWHAVSLIVPIYGLFRVHAHYATINTMLTATGASLRLRPGVMVVLVVLFGVLNRIVREDIPAVVWVPLALVATACAAGMVVHGQRGLNTYFQSLPDRTITPRVHPVEWIVIVVGAIIWVLALIGSSIPDEPASGTFV</sequence>
<feature type="transmembrane region" description="Helical" evidence="1">
    <location>
        <begin position="113"/>
        <end position="132"/>
    </location>
</feature>